<evidence type="ECO:0000313" key="3">
    <source>
        <dbReference type="EMBL" id="MEI4281022.1"/>
    </source>
</evidence>
<sequence length="215" mass="22493">MSVPAGFFARHTRLVRPPLVPEVALHLADDVAVLWQAMEDQGRVDGVPGPGEASPFWAAAWVGGQGLARYVLDTPGLVAGRTVLDLGAGSGLVAIAAALAGAERVLASDVDPYALAVMPLNAAANGVAVVEPVGDVLDDDLPEVDVVLAGDVFYDLRMADRVRPWLFTAWARGAAVLVGDPGRSQLPDGLREVAGYDVPDSGVDVARRTTVWRLP</sequence>
<dbReference type="InterPro" id="IPR050078">
    <property type="entry name" value="Ribosomal_L11_MeTrfase_PrmA"/>
</dbReference>
<protein>
    <submittedName>
        <fullName evidence="3">50S ribosomal protein L11 methyltransferase</fullName>
    </submittedName>
</protein>
<evidence type="ECO:0000256" key="1">
    <source>
        <dbReference type="ARBA" id="ARBA00022603"/>
    </source>
</evidence>
<keyword evidence="4" id="KW-1185">Reference proteome</keyword>
<dbReference type="GO" id="GO:0032259">
    <property type="term" value="P:methylation"/>
    <property type="evidence" value="ECO:0007669"/>
    <property type="project" value="UniProtKB-KW"/>
</dbReference>
<name>A0ABU8EBN1_9ACTN</name>
<organism evidence="3 4">
    <name type="scientific">Klenkia terrae</name>
    <dbReference type="NCBI Taxonomy" id="1052259"/>
    <lineage>
        <taxon>Bacteria</taxon>
        <taxon>Bacillati</taxon>
        <taxon>Actinomycetota</taxon>
        <taxon>Actinomycetes</taxon>
        <taxon>Geodermatophilales</taxon>
        <taxon>Geodermatophilaceae</taxon>
        <taxon>Klenkia</taxon>
    </lineage>
</organism>
<dbReference type="PANTHER" id="PTHR43648:SF1">
    <property type="entry name" value="ELECTRON TRANSFER FLAVOPROTEIN BETA SUBUNIT LYSINE METHYLTRANSFERASE"/>
    <property type="match status" value="1"/>
</dbReference>
<evidence type="ECO:0000256" key="2">
    <source>
        <dbReference type="ARBA" id="ARBA00022679"/>
    </source>
</evidence>
<dbReference type="PANTHER" id="PTHR43648">
    <property type="entry name" value="ELECTRON TRANSFER FLAVOPROTEIN BETA SUBUNIT LYSINE METHYLTRANSFERASE"/>
    <property type="match status" value="1"/>
</dbReference>
<keyword evidence="2" id="KW-0808">Transferase</keyword>
<reference evidence="3 4" key="1">
    <citation type="submission" date="2024-03" db="EMBL/GenBank/DDBJ databases">
        <title>Draft genome sequence of Klenkia terrae.</title>
        <authorList>
            <person name="Duangmal K."/>
            <person name="Chantavorakit T."/>
        </authorList>
    </citation>
    <scope>NUCLEOTIDE SEQUENCE [LARGE SCALE GENOMIC DNA]</scope>
    <source>
        <strain evidence="3 4">JCM 17786</strain>
    </source>
</reference>
<dbReference type="RefSeq" id="WP_225235497.1">
    <property type="nucleotide sequence ID" value="NZ_JBAPLV010000034.1"/>
</dbReference>
<accession>A0ABU8EBN1</accession>
<dbReference type="CDD" id="cd02440">
    <property type="entry name" value="AdoMet_MTases"/>
    <property type="match status" value="1"/>
</dbReference>
<keyword evidence="3" id="KW-0689">Ribosomal protein</keyword>
<proteinExistence type="predicted"/>
<evidence type="ECO:0000313" key="4">
    <source>
        <dbReference type="Proteomes" id="UP001373496"/>
    </source>
</evidence>
<comment type="caution">
    <text evidence="3">The sequence shown here is derived from an EMBL/GenBank/DDBJ whole genome shotgun (WGS) entry which is preliminary data.</text>
</comment>
<dbReference type="Proteomes" id="UP001373496">
    <property type="component" value="Unassembled WGS sequence"/>
</dbReference>
<dbReference type="InterPro" id="IPR029063">
    <property type="entry name" value="SAM-dependent_MTases_sf"/>
</dbReference>
<keyword evidence="3" id="KW-0687">Ribonucleoprotein</keyword>
<dbReference type="EMBL" id="JBAPLV010000034">
    <property type="protein sequence ID" value="MEI4281022.1"/>
    <property type="molecule type" value="Genomic_DNA"/>
</dbReference>
<dbReference type="GO" id="GO:0005840">
    <property type="term" value="C:ribosome"/>
    <property type="evidence" value="ECO:0007669"/>
    <property type="project" value="UniProtKB-KW"/>
</dbReference>
<dbReference type="Pfam" id="PF06325">
    <property type="entry name" value="PrmA"/>
    <property type="match status" value="1"/>
</dbReference>
<keyword evidence="1 3" id="KW-0489">Methyltransferase</keyword>
<dbReference type="SUPFAM" id="SSF53335">
    <property type="entry name" value="S-adenosyl-L-methionine-dependent methyltransferases"/>
    <property type="match status" value="1"/>
</dbReference>
<gene>
    <name evidence="3" type="ORF">UXQ13_21305</name>
</gene>
<dbReference type="GO" id="GO:0008168">
    <property type="term" value="F:methyltransferase activity"/>
    <property type="evidence" value="ECO:0007669"/>
    <property type="project" value="UniProtKB-KW"/>
</dbReference>
<dbReference type="Gene3D" id="3.40.50.150">
    <property type="entry name" value="Vaccinia Virus protein VP39"/>
    <property type="match status" value="1"/>
</dbReference>